<reference evidence="2" key="1">
    <citation type="submission" date="2022-11" db="EMBL/GenBank/DDBJ databases">
        <title>Chromosome-level genome of Pogonophryne albipinna.</title>
        <authorList>
            <person name="Jo E."/>
        </authorList>
    </citation>
    <scope>NUCLEOTIDE SEQUENCE</scope>
    <source>
        <strain evidence="2">SGF0006</strain>
        <tissue evidence="2">Muscle</tissue>
    </source>
</reference>
<feature type="non-terminal residue" evidence="2">
    <location>
        <position position="117"/>
    </location>
</feature>
<dbReference type="Proteomes" id="UP001219934">
    <property type="component" value="Unassembled WGS sequence"/>
</dbReference>
<feature type="non-terminal residue" evidence="2">
    <location>
        <position position="1"/>
    </location>
</feature>
<keyword evidence="3" id="KW-1185">Reference proteome</keyword>
<comment type="caution">
    <text evidence="2">The sequence shown here is derived from an EMBL/GenBank/DDBJ whole genome shotgun (WGS) entry which is preliminary data.</text>
</comment>
<protein>
    <submittedName>
        <fullName evidence="2">Uncharacterized protein</fullName>
    </submittedName>
</protein>
<feature type="compositionally biased region" description="Polar residues" evidence="1">
    <location>
        <begin position="94"/>
        <end position="103"/>
    </location>
</feature>
<evidence type="ECO:0000313" key="2">
    <source>
        <dbReference type="EMBL" id="KAJ4939347.1"/>
    </source>
</evidence>
<name>A0AAD6B9N1_9TELE</name>
<evidence type="ECO:0000256" key="1">
    <source>
        <dbReference type="SAM" id="MobiDB-lite"/>
    </source>
</evidence>
<feature type="compositionally biased region" description="Basic and acidic residues" evidence="1">
    <location>
        <begin position="107"/>
        <end position="117"/>
    </location>
</feature>
<dbReference type="EMBL" id="JAPTMU010000008">
    <property type="protein sequence ID" value="KAJ4939347.1"/>
    <property type="molecule type" value="Genomic_DNA"/>
</dbReference>
<accession>A0AAD6B9N1</accession>
<proteinExistence type="predicted"/>
<gene>
    <name evidence="2" type="ORF">JOQ06_028796</name>
</gene>
<feature type="region of interest" description="Disordered" evidence="1">
    <location>
        <begin position="91"/>
        <end position="117"/>
    </location>
</feature>
<evidence type="ECO:0000313" key="3">
    <source>
        <dbReference type="Proteomes" id="UP001219934"/>
    </source>
</evidence>
<sequence length="117" mass="13317">QQEDISMALSSQTQSAWCSDRSLNPVHLRRADWGDFPLFEGEKLCLDEHSRKAHTPFWEWRQPPTSLRTAGLKGESHVRLNLRLDQKECDLGSGRQQSLSAQQRGFGGEDPRQQIAS</sequence>
<organism evidence="2 3">
    <name type="scientific">Pogonophryne albipinna</name>
    <dbReference type="NCBI Taxonomy" id="1090488"/>
    <lineage>
        <taxon>Eukaryota</taxon>
        <taxon>Metazoa</taxon>
        <taxon>Chordata</taxon>
        <taxon>Craniata</taxon>
        <taxon>Vertebrata</taxon>
        <taxon>Euteleostomi</taxon>
        <taxon>Actinopterygii</taxon>
        <taxon>Neopterygii</taxon>
        <taxon>Teleostei</taxon>
        <taxon>Neoteleostei</taxon>
        <taxon>Acanthomorphata</taxon>
        <taxon>Eupercaria</taxon>
        <taxon>Perciformes</taxon>
        <taxon>Notothenioidei</taxon>
        <taxon>Pogonophryne</taxon>
    </lineage>
</organism>
<dbReference type="AlphaFoldDB" id="A0AAD6B9N1"/>